<dbReference type="GO" id="GO:0004777">
    <property type="term" value="F:succinate-semialdehyde dehydrogenase (NAD+) activity"/>
    <property type="evidence" value="ECO:0007669"/>
    <property type="project" value="TreeGrafter"/>
</dbReference>
<evidence type="ECO:0000259" key="3">
    <source>
        <dbReference type="Pfam" id="PF00171"/>
    </source>
</evidence>
<dbReference type="PANTHER" id="PTHR43353">
    <property type="entry name" value="SUCCINATE-SEMIALDEHYDE DEHYDROGENASE, MITOCHONDRIAL"/>
    <property type="match status" value="1"/>
</dbReference>
<dbReference type="SUPFAM" id="SSF53720">
    <property type="entry name" value="ALDH-like"/>
    <property type="match status" value="1"/>
</dbReference>
<organism evidence="4 5">
    <name type="scientific">Paracoccus denitrificans (strain Pd 1222)</name>
    <dbReference type="NCBI Taxonomy" id="318586"/>
    <lineage>
        <taxon>Bacteria</taxon>
        <taxon>Pseudomonadati</taxon>
        <taxon>Pseudomonadota</taxon>
        <taxon>Alphaproteobacteria</taxon>
        <taxon>Rhodobacterales</taxon>
        <taxon>Paracoccaceae</taxon>
        <taxon>Paracoccus</taxon>
    </lineage>
</organism>
<reference evidence="5" key="1">
    <citation type="submission" date="2006-12" db="EMBL/GenBank/DDBJ databases">
        <title>Complete sequence of plasmid 1 of Paracoccus denitrificans PD1222.</title>
        <authorList>
            <person name="Copeland A."/>
            <person name="Lucas S."/>
            <person name="Lapidus A."/>
            <person name="Barry K."/>
            <person name="Detter J.C."/>
            <person name="Glavina del Rio T."/>
            <person name="Hammon N."/>
            <person name="Israni S."/>
            <person name="Dalin E."/>
            <person name="Tice H."/>
            <person name="Pitluck S."/>
            <person name="Munk A.C."/>
            <person name="Brettin T."/>
            <person name="Bruce D."/>
            <person name="Han C."/>
            <person name="Tapia R."/>
            <person name="Gilna P."/>
            <person name="Schmutz J."/>
            <person name="Larimer F."/>
            <person name="Land M."/>
            <person name="Hauser L."/>
            <person name="Kyrpides N."/>
            <person name="Lykidis A."/>
            <person name="Spiro S."/>
            <person name="Richardson D.J."/>
            <person name="Moir J.W.B."/>
            <person name="Ferguson S.J."/>
            <person name="van Spanning R.J.M."/>
            <person name="Richardson P."/>
        </authorList>
    </citation>
    <scope>NUCLEOTIDE SEQUENCE [LARGE SCALE GENOMIC DNA]</scope>
    <source>
        <strain evidence="5">Pd 1222</strain>
        <plasmid evidence="5">pPD1222</plasmid>
    </source>
</reference>
<dbReference type="InterPro" id="IPR016162">
    <property type="entry name" value="Ald_DH_N"/>
</dbReference>
<accession>A1BAX4</accession>
<comment type="similarity">
    <text evidence="1">Belongs to the aldehyde dehydrogenase family.</text>
</comment>
<dbReference type="GO" id="GO:0009450">
    <property type="term" value="P:gamma-aminobutyric acid catabolic process"/>
    <property type="evidence" value="ECO:0007669"/>
    <property type="project" value="TreeGrafter"/>
</dbReference>
<dbReference type="EMBL" id="CP000491">
    <property type="protein sequence ID" value="ABL72668.1"/>
    <property type="molecule type" value="Genomic_DNA"/>
</dbReference>
<keyword evidence="4" id="KW-0614">Plasmid</keyword>
<evidence type="ECO:0000256" key="2">
    <source>
        <dbReference type="ARBA" id="ARBA00023002"/>
    </source>
</evidence>
<dbReference type="InterPro" id="IPR015590">
    <property type="entry name" value="Aldehyde_DH_dom"/>
</dbReference>
<dbReference type="InterPro" id="IPR050740">
    <property type="entry name" value="Aldehyde_DH_Superfamily"/>
</dbReference>
<dbReference type="PANTHER" id="PTHR43353:SF5">
    <property type="entry name" value="SUCCINATE-SEMIALDEHYDE DEHYDROGENASE, MITOCHONDRIAL"/>
    <property type="match status" value="1"/>
</dbReference>
<gene>
    <name evidence="4" type="ordered locus">Pden_4605</name>
</gene>
<dbReference type="Pfam" id="PF00171">
    <property type="entry name" value="Aldedh"/>
    <property type="match status" value="1"/>
</dbReference>
<dbReference type="EnsemblBacteria" id="ABL72668">
    <property type="protein sequence ID" value="ABL72668"/>
    <property type="gene ID" value="Pden_4605"/>
</dbReference>
<dbReference type="KEGG" id="pde:Pden_4605"/>
<evidence type="ECO:0000313" key="4">
    <source>
        <dbReference type="EMBL" id="ABL72668.1"/>
    </source>
</evidence>
<dbReference type="AlphaFoldDB" id="A1BAX4"/>
<evidence type="ECO:0000256" key="1">
    <source>
        <dbReference type="ARBA" id="ARBA00009986"/>
    </source>
</evidence>
<dbReference type="HOGENOM" id="CLU_176258_0_0_5"/>
<feature type="domain" description="Aldehyde dehydrogenase" evidence="3">
    <location>
        <begin position="5"/>
        <end position="104"/>
    </location>
</feature>
<keyword evidence="5" id="KW-1185">Reference proteome</keyword>
<geneLocation type="plasmid" evidence="5">
    <name>pPD1222</name>
</geneLocation>
<sequence length="106" mass="11055">MPSTAIASCADAIAAIMVREQGKPLAEAKGEAMAAADVIDWFGKEGRRAYGQIIPRVPGVTQMTIKLPVAAFTPWNFPISQIVRKLSGALAAGCSIIVNPADMATA</sequence>
<dbReference type="Proteomes" id="UP000000361">
    <property type="component" value="Chromosome 1"/>
</dbReference>
<dbReference type="eggNOG" id="COG1012">
    <property type="taxonomic scope" value="Bacteria"/>
</dbReference>
<dbReference type="Gene3D" id="3.40.605.10">
    <property type="entry name" value="Aldehyde Dehydrogenase, Chain A, domain 1"/>
    <property type="match status" value="1"/>
</dbReference>
<keyword evidence="2" id="KW-0560">Oxidoreductase</keyword>
<protein>
    <recommendedName>
        <fullName evidence="3">Aldehyde dehydrogenase domain-containing protein</fullName>
    </recommendedName>
</protein>
<evidence type="ECO:0000313" key="5">
    <source>
        <dbReference type="Proteomes" id="UP000000361"/>
    </source>
</evidence>
<proteinExistence type="inferred from homology"/>
<name>A1BAX4_PARDP</name>
<dbReference type="InterPro" id="IPR016161">
    <property type="entry name" value="Ald_DH/histidinol_DH"/>
</dbReference>